<gene>
    <name evidence="2" type="ORF">O181_026351</name>
</gene>
<dbReference type="EMBL" id="AVOT02008748">
    <property type="protein sequence ID" value="MBW0486636.1"/>
    <property type="molecule type" value="Genomic_DNA"/>
</dbReference>
<feature type="region of interest" description="Disordered" evidence="1">
    <location>
        <begin position="12"/>
        <end position="48"/>
    </location>
</feature>
<feature type="compositionally biased region" description="Pro residues" evidence="1">
    <location>
        <begin position="26"/>
        <end position="36"/>
    </location>
</feature>
<evidence type="ECO:0000256" key="1">
    <source>
        <dbReference type="SAM" id="MobiDB-lite"/>
    </source>
</evidence>
<proteinExistence type="predicted"/>
<dbReference type="Proteomes" id="UP000765509">
    <property type="component" value="Unassembled WGS sequence"/>
</dbReference>
<evidence type="ECO:0000313" key="3">
    <source>
        <dbReference type="Proteomes" id="UP000765509"/>
    </source>
</evidence>
<reference evidence="2" key="1">
    <citation type="submission" date="2021-03" db="EMBL/GenBank/DDBJ databases">
        <title>Draft genome sequence of rust myrtle Austropuccinia psidii MF-1, a brazilian biotype.</title>
        <authorList>
            <person name="Quecine M.C."/>
            <person name="Pachon D.M.R."/>
            <person name="Bonatelli M.L."/>
            <person name="Correr F.H."/>
            <person name="Franceschini L.M."/>
            <person name="Leite T.F."/>
            <person name="Margarido G.R.A."/>
            <person name="Almeida C.A."/>
            <person name="Ferrarezi J.A."/>
            <person name="Labate C.A."/>
        </authorList>
    </citation>
    <scope>NUCLEOTIDE SEQUENCE</scope>
    <source>
        <strain evidence="2">MF-1</strain>
    </source>
</reference>
<sequence>MFSLVLRPWAVGPIRPKGAKGGNPVAPAPQVSPPEPVFGQKLKRPKMTQNPKALKLAHGSTTLNLSISGHSTKDPKQGLWKAPEAPATFNEGISSQDLGKPRPNSMDTSLQESSVVHIRYYIPLFPIFPQTFNGDGSRN</sequence>
<name>A0A9Q3CQ95_9BASI</name>
<dbReference type="AlphaFoldDB" id="A0A9Q3CQ95"/>
<evidence type="ECO:0000313" key="2">
    <source>
        <dbReference type="EMBL" id="MBW0486636.1"/>
    </source>
</evidence>
<accession>A0A9Q3CQ95</accession>
<comment type="caution">
    <text evidence="2">The sequence shown here is derived from an EMBL/GenBank/DDBJ whole genome shotgun (WGS) entry which is preliminary data.</text>
</comment>
<feature type="region of interest" description="Disordered" evidence="1">
    <location>
        <begin position="65"/>
        <end position="110"/>
    </location>
</feature>
<keyword evidence="3" id="KW-1185">Reference proteome</keyword>
<protein>
    <submittedName>
        <fullName evidence="2">Uncharacterized protein</fullName>
    </submittedName>
</protein>
<organism evidence="2 3">
    <name type="scientific">Austropuccinia psidii MF-1</name>
    <dbReference type="NCBI Taxonomy" id="1389203"/>
    <lineage>
        <taxon>Eukaryota</taxon>
        <taxon>Fungi</taxon>
        <taxon>Dikarya</taxon>
        <taxon>Basidiomycota</taxon>
        <taxon>Pucciniomycotina</taxon>
        <taxon>Pucciniomycetes</taxon>
        <taxon>Pucciniales</taxon>
        <taxon>Sphaerophragmiaceae</taxon>
        <taxon>Austropuccinia</taxon>
    </lineage>
</organism>